<dbReference type="SUPFAM" id="SSF53383">
    <property type="entry name" value="PLP-dependent transferases"/>
    <property type="match status" value="1"/>
</dbReference>
<accession>A0A1L0B595</accession>
<dbReference type="Gene3D" id="3.40.640.10">
    <property type="entry name" value="Type I PLP-dependent aspartate aminotransferase-like (Major domain)"/>
    <property type="match status" value="1"/>
</dbReference>
<dbReference type="GO" id="GO:0019346">
    <property type="term" value="P:transsulfuration"/>
    <property type="evidence" value="ECO:0007669"/>
    <property type="project" value="InterPro"/>
</dbReference>
<dbReference type="EMBL" id="FQNF01000138">
    <property type="protein sequence ID" value="SGZ41728.1"/>
    <property type="molecule type" value="Genomic_DNA"/>
</dbReference>
<keyword evidence="4" id="KW-1185">Reference proteome</keyword>
<dbReference type="Proteomes" id="UP000183365">
    <property type="component" value="Unassembled WGS sequence"/>
</dbReference>
<reference evidence="4" key="1">
    <citation type="submission" date="2016-11" db="EMBL/GenBank/DDBJ databases">
        <authorList>
            <person name="Guldener U."/>
        </authorList>
    </citation>
    <scope>NUCLEOTIDE SEQUENCE [LARGE SCALE GENOMIC DNA]</scope>
</reference>
<dbReference type="Pfam" id="PF01053">
    <property type="entry name" value="Cys_Met_Meta_PP"/>
    <property type="match status" value="1"/>
</dbReference>
<name>A0A1L0B595_9ASCO</name>
<dbReference type="VEuPathDB" id="FungiDB:HGUI_03929"/>
<dbReference type="InterPro" id="IPR000277">
    <property type="entry name" value="Cys/Met-Metab_PyrdxlP-dep_enz"/>
</dbReference>
<dbReference type="InterPro" id="IPR051750">
    <property type="entry name" value="Trans-sulfuration_enzymes"/>
</dbReference>
<keyword evidence="2" id="KW-0663">Pyridoxal phosphate</keyword>
<evidence type="ECO:0000256" key="1">
    <source>
        <dbReference type="ARBA" id="ARBA00001933"/>
    </source>
</evidence>
<dbReference type="GO" id="GO:0003962">
    <property type="term" value="F:cystathionine gamma-synthase activity"/>
    <property type="evidence" value="ECO:0007669"/>
    <property type="project" value="TreeGrafter"/>
</dbReference>
<dbReference type="PANTHER" id="PTHR42699">
    <property type="match status" value="1"/>
</dbReference>
<evidence type="ECO:0000313" key="3">
    <source>
        <dbReference type="EMBL" id="SGZ41728.1"/>
    </source>
</evidence>
<evidence type="ECO:0000256" key="2">
    <source>
        <dbReference type="ARBA" id="ARBA00022898"/>
    </source>
</evidence>
<organism evidence="3 4">
    <name type="scientific">Hanseniaspora guilliermondii</name>
    <dbReference type="NCBI Taxonomy" id="56406"/>
    <lineage>
        <taxon>Eukaryota</taxon>
        <taxon>Fungi</taxon>
        <taxon>Dikarya</taxon>
        <taxon>Ascomycota</taxon>
        <taxon>Saccharomycotina</taxon>
        <taxon>Saccharomycetes</taxon>
        <taxon>Saccharomycodales</taxon>
        <taxon>Saccharomycodaceae</taxon>
        <taxon>Hanseniaspora</taxon>
    </lineage>
</organism>
<comment type="cofactor">
    <cofactor evidence="1">
        <name>pyridoxal 5'-phosphate</name>
        <dbReference type="ChEBI" id="CHEBI:597326"/>
    </cofactor>
</comment>
<dbReference type="Gene3D" id="3.90.1150.10">
    <property type="entry name" value="Aspartate Aminotransferase, domain 1"/>
    <property type="match status" value="1"/>
</dbReference>
<dbReference type="InterPro" id="IPR015422">
    <property type="entry name" value="PyrdxlP-dep_Trfase_small"/>
</dbReference>
<dbReference type="AlphaFoldDB" id="A0A1L0B595"/>
<proteinExistence type="predicted"/>
<gene>
    <name evidence="3" type="ORF">HGUI_03929</name>
</gene>
<protein>
    <submittedName>
        <fullName evidence="3">Related to Cystathionine gamma-synthase</fullName>
    </submittedName>
</protein>
<sequence length="667" mass="75640">MDIQRTLGKPVPSNQQNSYNVCLPTWEDVIGYKNNDPKIMDQVTTGHPRYIIQKPIQQLCNLVLYKYSKFSTSLNDISESCLPFSSYNVAKRCREYIKVRKNVENSAVNQDYPIRILQLKTGKPLTPEELKTKQECTIACVFVHTDDYIYLKEYWQLTGEGISTRCAEYMLKNIEQLLGTQLSELKVNQNLLSNDKIDVDYITSVRQTSIDLSTHEQAKYHVKVALAKKNSSNPPSVFTTSLTRSPTPEPVTAQNLRAIASNNSHEAIDFVQHFVEENGSVSATTDMTNDGVHTQGPPSNQISDAVSSPLSSLSLTSTQPFIDPRDDVYLFPTGISALFTAHRLLLELDSIRVRRTANNGSTKNINKLPIGYGYPYMKTVMFGTPCNDTLLILQKFNHCHYLPSMDIGELLRILQSGEQILAVFLEAPTNAKLEMPDLVELHKLSKLFGFYVVVDDSAFTVNNSNILSYCDILITSLTKVFKNNGNVFAGSLILNKQSKLYSFGLKFFEKSYEYLVWCEDCILLNDYAKKFESSINKINSNTEWLVDNVFKAYLEEGLIKNIFYPKLLNKFNYDILTTPNTIGYGDAFNIVFKDEETAKKFYDNLDLNKSPCVGNSCTIVFPYLLLSNDPSIFNDNRVKPWLLRITIGNEDKILLKEKFTSAFETLI</sequence>
<dbReference type="PANTHER" id="PTHR42699:SF1">
    <property type="entry name" value="CYSTATHIONINE GAMMA-SYNTHASE-RELATED"/>
    <property type="match status" value="1"/>
</dbReference>
<evidence type="ECO:0000313" key="4">
    <source>
        <dbReference type="Proteomes" id="UP000183365"/>
    </source>
</evidence>
<dbReference type="GO" id="GO:0030170">
    <property type="term" value="F:pyridoxal phosphate binding"/>
    <property type="evidence" value="ECO:0007669"/>
    <property type="project" value="InterPro"/>
</dbReference>
<dbReference type="InterPro" id="IPR015421">
    <property type="entry name" value="PyrdxlP-dep_Trfase_major"/>
</dbReference>
<dbReference type="OrthoDB" id="10047078at2759"/>
<dbReference type="InterPro" id="IPR015424">
    <property type="entry name" value="PyrdxlP-dep_Trfase"/>
</dbReference>